<evidence type="ECO:0000256" key="2">
    <source>
        <dbReference type="ARBA" id="ARBA00006472"/>
    </source>
</evidence>
<protein>
    <recommendedName>
        <fullName evidence="3">4a-hydroxytetrahydrobiopterin dehydratase</fullName>
        <ecNumber evidence="3">4.2.1.96</ecNumber>
    </recommendedName>
    <alternativeName>
        <fullName evidence="5">4-alpha-hydroxy-tetrahydropterin dehydratase</fullName>
    </alternativeName>
</protein>
<comment type="similarity">
    <text evidence="2">Belongs to the pterin-4-alpha-carbinolamine dehydratase family.</text>
</comment>
<dbReference type="AlphaFoldDB" id="A0A7S3IJ40"/>
<comment type="catalytic activity">
    <reaction evidence="1">
        <text>(4aS,6R)-4a-hydroxy-L-erythro-5,6,7,8-tetrahydrobiopterin = (6R)-L-erythro-6,7-dihydrobiopterin + H2O</text>
        <dbReference type="Rhea" id="RHEA:11920"/>
        <dbReference type="ChEBI" id="CHEBI:15377"/>
        <dbReference type="ChEBI" id="CHEBI:15642"/>
        <dbReference type="ChEBI" id="CHEBI:43120"/>
        <dbReference type="EC" id="4.2.1.96"/>
    </reaction>
</comment>
<dbReference type="PANTHER" id="PTHR12599:SF0">
    <property type="entry name" value="PTERIN-4-ALPHA-CARBINOLAMINE DEHYDRATASE"/>
    <property type="match status" value="1"/>
</dbReference>
<keyword evidence="4" id="KW-0456">Lyase</keyword>
<evidence type="ECO:0000256" key="5">
    <source>
        <dbReference type="ARBA" id="ARBA00030497"/>
    </source>
</evidence>
<reference evidence="6" key="1">
    <citation type="submission" date="2021-01" db="EMBL/GenBank/DDBJ databases">
        <authorList>
            <person name="Corre E."/>
            <person name="Pelletier E."/>
            <person name="Niang G."/>
            <person name="Scheremetjew M."/>
            <person name="Finn R."/>
            <person name="Kale V."/>
            <person name="Holt S."/>
            <person name="Cochrane G."/>
            <person name="Meng A."/>
            <person name="Brown T."/>
            <person name="Cohen L."/>
        </authorList>
    </citation>
    <scope>NUCLEOTIDE SEQUENCE</scope>
    <source>
        <strain evidence="6">S3</strain>
    </source>
</reference>
<dbReference type="InterPro" id="IPR036428">
    <property type="entry name" value="PCD_sf"/>
</dbReference>
<dbReference type="GO" id="GO:0008124">
    <property type="term" value="F:4-alpha-hydroxytetrahydrobiopterin dehydratase activity"/>
    <property type="evidence" value="ECO:0007669"/>
    <property type="project" value="UniProtKB-EC"/>
</dbReference>
<organism evidence="6">
    <name type="scientific">Strombidium inclinatum</name>
    <dbReference type="NCBI Taxonomy" id="197538"/>
    <lineage>
        <taxon>Eukaryota</taxon>
        <taxon>Sar</taxon>
        <taxon>Alveolata</taxon>
        <taxon>Ciliophora</taxon>
        <taxon>Intramacronucleata</taxon>
        <taxon>Spirotrichea</taxon>
        <taxon>Oligotrichia</taxon>
        <taxon>Strombidiidae</taxon>
        <taxon>Strombidium</taxon>
    </lineage>
</organism>
<dbReference type="EC" id="4.2.1.96" evidence="3"/>
<sequence length="145" mass="16281">MRQQRCVGASSAVSNLNGWTANGESAISKSFVFDDFKQASHFLSRFTRMCQKTGINPSWSNVYNQVSVTIENEEFGQISTKEVDVAKYLDMLSGVRVTSYHHINDTHTLDQIAAKGGIEVQCAVNNQEKSTSLFYNDRPEHLKLE</sequence>
<evidence type="ECO:0000313" key="6">
    <source>
        <dbReference type="EMBL" id="CAE0325040.1"/>
    </source>
</evidence>
<name>A0A7S3IJ40_9SPIT</name>
<dbReference type="SUPFAM" id="SSF55248">
    <property type="entry name" value="PCD-like"/>
    <property type="match status" value="1"/>
</dbReference>
<evidence type="ECO:0000256" key="3">
    <source>
        <dbReference type="ARBA" id="ARBA00013252"/>
    </source>
</evidence>
<accession>A0A7S3IJ40</accession>
<dbReference type="EMBL" id="HBIH01013792">
    <property type="protein sequence ID" value="CAE0325040.1"/>
    <property type="molecule type" value="Transcribed_RNA"/>
</dbReference>
<dbReference type="Gene3D" id="3.30.1360.20">
    <property type="entry name" value="Transcriptional coactivator/pterin dehydratase"/>
    <property type="match status" value="1"/>
</dbReference>
<dbReference type="InterPro" id="IPR001533">
    <property type="entry name" value="Pterin_deHydtase"/>
</dbReference>
<dbReference type="GO" id="GO:0006729">
    <property type="term" value="P:tetrahydrobiopterin biosynthetic process"/>
    <property type="evidence" value="ECO:0007669"/>
    <property type="project" value="InterPro"/>
</dbReference>
<evidence type="ECO:0000256" key="1">
    <source>
        <dbReference type="ARBA" id="ARBA00001554"/>
    </source>
</evidence>
<evidence type="ECO:0000256" key="4">
    <source>
        <dbReference type="ARBA" id="ARBA00023239"/>
    </source>
</evidence>
<dbReference type="Pfam" id="PF01329">
    <property type="entry name" value="Pterin_4a"/>
    <property type="match status" value="1"/>
</dbReference>
<proteinExistence type="inferred from homology"/>
<dbReference type="PANTHER" id="PTHR12599">
    <property type="entry name" value="PTERIN-4-ALPHA-CARBINOLAMINE DEHYDRATASE"/>
    <property type="match status" value="1"/>
</dbReference>
<gene>
    <name evidence="6" type="ORF">SINC0208_LOCUS5663</name>
</gene>